<evidence type="ECO:0000256" key="1">
    <source>
        <dbReference type="ARBA" id="ARBA00008072"/>
    </source>
</evidence>
<evidence type="ECO:0000313" key="7">
    <source>
        <dbReference type="EMBL" id="KAK7961966.1"/>
    </source>
</evidence>
<dbReference type="SUPFAM" id="SSF51735">
    <property type="entry name" value="NAD(P)-binding Rossmann-fold domains"/>
    <property type="match status" value="1"/>
</dbReference>
<dbReference type="Pfam" id="PF08240">
    <property type="entry name" value="ADH_N"/>
    <property type="match status" value="1"/>
</dbReference>
<evidence type="ECO:0000256" key="3">
    <source>
        <dbReference type="ARBA" id="ARBA00022741"/>
    </source>
</evidence>
<dbReference type="Proteomes" id="UP001391051">
    <property type="component" value="Unassembled WGS sequence"/>
</dbReference>
<keyword evidence="3" id="KW-0547">Nucleotide-binding</keyword>
<feature type="domain" description="Enoyl reductase (ER)" evidence="6">
    <location>
        <begin position="16"/>
        <end position="365"/>
    </location>
</feature>
<gene>
    <name evidence="7" type="ORF">PG986_002791</name>
</gene>
<dbReference type="Pfam" id="PF00107">
    <property type="entry name" value="ADH_zinc_N"/>
    <property type="match status" value="1"/>
</dbReference>
<dbReference type="PANTHER" id="PTHR45348:SF1">
    <property type="entry name" value="TRANS-ENOYL REDUCTASE STHE"/>
    <property type="match status" value="1"/>
</dbReference>
<dbReference type="SUPFAM" id="SSF50129">
    <property type="entry name" value="GroES-like"/>
    <property type="match status" value="1"/>
</dbReference>
<dbReference type="InterPro" id="IPR020843">
    <property type="entry name" value="ER"/>
</dbReference>
<name>A0ABR1QPU8_9PEZI</name>
<dbReference type="InterPro" id="IPR047122">
    <property type="entry name" value="Trans-enoyl_RdTase-like"/>
</dbReference>
<reference evidence="7 8" key="1">
    <citation type="submission" date="2023-01" db="EMBL/GenBank/DDBJ databases">
        <title>Analysis of 21 Apiospora genomes using comparative genomics revels a genus with tremendous synthesis potential of carbohydrate active enzymes and secondary metabolites.</title>
        <authorList>
            <person name="Sorensen T."/>
        </authorList>
    </citation>
    <scope>NUCLEOTIDE SEQUENCE [LARGE SCALE GENOMIC DNA]</scope>
    <source>
        <strain evidence="7 8">CBS 24483</strain>
    </source>
</reference>
<dbReference type="CDD" id="cd08249">
    <property type="entry name" value="enoyl_reductase_like"/>
    <property type="match status" value="1"/>
</dbReference>
<dbReference type="InterPro" id="IPR013149">
    <property type="entry name" value="ADH-like_C"/>
</dbReference>
<dbReference type="EMBL" id="JAQQWE010000002">
    <property type="protein sequence ID" value="KAK7961966.1"/>
    <property type="molecule type" value="Genomic_DNA"/>
</dbReference>
<dbReference type="InterPro" id="IPR011032">
    <property type="entry name" value="GroES-like_sf"/>
</dbReference>
<evidence type="ECO:0000256" key="2">
    <source>
        <dbReference type="ARBA" id="ARBA00011245"/>
    </source>
</evidence>
<accession>A0ABR1QPU8</accession>
<evidence type="ECO:0000313" key="8">
    <source>
        <dbReference type="Proteomes" id="UP001391051"/>
    </source>
</evidence>
<keyword evidence="8" id="KW-1185">Reference proteome</keyword>
<keyword evidence="5" id="KW-0560">Oxidoreductase</keyword>
<comment type="similarity">
    <text evidence="1">Belongs to the zinc-containing alcohol dehydrogenase family.</text>
</comment>
<dbReference type="RefSeq" id="XP_066704077.1">
    <property type="nucleotide sequence ID" value="XM_066839013.1"/>
</dbReference>
<evidence type="ECO:0000256" key="4">
    <source>
        <dbReference type="ARBA" id="ARBA00022857"/>
    </source>
</evidence>
<dbReference type="Gene3D" id="3.90.180.10">
    <property type="entry name" value="Medium-chain alcohol dehydrogenases, catalytic domain"/>
    <property type="match status" value="1"/>
</dbReference>
<dbReference type="Gene3D" id="3.40.50.720">
    <property type="entry name" value="NAD(P)-binding Rossmann-like Domain"/>
    <property type="match status" value="1"/>
</dbReference>
<evidence type="ECO:0000256" key="5">
    <source>
        <dbReference type="ARBA" id="ARBA00023002"/>
    </source>
</evidence>
<protein>
    <recommendedName>
        <fullName evidence="6">Enoyl reductase (ER) domain-containing protein</fullName>
    </recommendedName>
</protein>
<dbReference type="PANTHER" id="PTHR45348">
    <property type="entry name" value="HYPOTHETICAL OXIDOREDUCTASE (EUROFUNG)"/>
    <property type="match status" value="1"/>
</dbReference>
<organism evidence="7 8">
    <name type="scientific">Apiospora aurea</name>
    <dbReference type="NCBI Taxonomy" id="335848"/>
    <lineage>
        <taxon>Eukaryota</taxon>
        <taxon>Fungi</taxon>
        <taxon>Dikarya</taxon>
        <taxon>Ascomycota</taxon>
        <taxon>Pezizomycotina</taxon>
        <taxon>Sordariomycetes</taxon>
        <taxon>Xylariomycetidae</taxon>
        <taxon>Amphisphaeriales</taxon>
        <taxon>Apiosporaceae</taxon>
        <taxon>Apiospora</taxon>
    </lineage>
</organism>
<dbReference type="InterPro" id="IPR013154">
    <property type="entry name" value="ADH-like_N"/>
</dbReference>
<keyword evidence="4" id="KW-0521">NADP</keyword>
<evidence type="ECO:0000259" key="6">
    <source>
        <dbReference type="SMART" id="SM00829"/>
    </source>
</evidence>
<dbReference type="InterPro" id="IPR036291">
    <property type="entry name" value="NAD(P)-bd_dom_sf"/>
</dbReference>
<dbReference type="SMART" id="SM00829">
    <property type="entry name" value="PKS_ER"/>
    <property type="match status" value="1"/>
</dbReference>
<comment type="subunit">
    <text evidence="2">Monomer.</text>
</comment>
<comment type="caution">
    <text evidence="7">The sequence shown here is derived from an EMBL/GenBank/DDBJ whole genome shotgun (WGS) entry which is preliminary data.</text>
</comment>
<sequence>MTSTLPQTQTAIVATGPGQLEIKYDVPLPQLGPDMAIVKTATVAINPADAKMLDYSAAAGAIIGYDYAGTVVALGEDAIKAGKLAIGDRVAGLVHGMNKLLPDVGAFAEYVGGSADLLLKIPDTMSFEEGASFGTGVATASLSLFKELGVPATLDQLKAGEPAKEEDKAGREFVLVAGGATATGTRAIQLLKLAGLRPIATASPGSFDLVYRFGAEKVFDYRSPDCAADIKAYTGNELAYSFDCVSQADTTHLCYAAMGRAGGRYVALEPYRESVAATRALTVAPSWVMVLTIFGRQVALDGEYGREARPEDRAFGAEAFAAVQSLLDRGLINTHPVKPSSGGWKGVVDGINIIRTQAMSGQKLVYSV</sequence>
<proteinExistence type="inferred from homology"/>
<dbReference type="GeneID" id="92072075"/>